<dbReference type="GO" id="GO:0016567">
    <property type="term" value="P:protein ubiquitination"/>
    <property type="evidence" value="ECO:0007669"/>
    <property type="project" value="TreeGrafter"/>
</dbReference>
<dbReference type="Proteomes" id="UP000677228">
    <property type="component" value="Unassembled WGS sequence"/>
</dbReference>
<dbReference type="PANTHER" id="PTHR46065">
    <property type="entry name" value="E3 UBIQUITIN-PROTEIN LIGASE MARCH 2/3 FAMILY MEMBER"/>
    <property type="match status" value="1"/>
</dbReference>
<dbReference type="AlphaFoldDB" id="A0A813U206"/>
<sequence length="317" mass="37007">MSELITLTPVIKQQRQVLCRIPILSPSSQIDLSVNNNVLNQNDGDLMYQNTIQENQSMINLETVDVLPNNDKWEDEKKCRICYSSNDLQSLISPCECSEICQHEFNVVRYPKSMIYFLTNPLRASDLRYLINDIILFLFLSAIIGWLSIVSVTKITLSKEFYDSISFILLPVSVIFIYIIWCWVSFRYHFRTFKEWRTHNQCIRVVFKVEHQNKRASKIKKRKTVTSSLIIDNISQPLVSQFQSPQCTLLCMMNNSKDNSNEQIPLTDLETQQSLLQNQFKVKINCGRSLNWFTRCHSVPPLALSQQYQRTPVHLLQ</sequence>
<dbReference type="Proteomes" id="UP000681722">
    <property type="component" value="Unassembled WGS sequence"/>
</dbReference>
<dbReference type="OrthoDB" id="273089at2759"/>
<dbReference type="EMBL" id="CAJOBA010008568">
    <property type="protein sequence ID" value="CAF3831654.1"/>
    <property type="molecule type" value="Genomic_DNA"/>
</dbReference>
<name>A0A813U206_9BILA</name>
<keyword evidence="6" id="KW-1185">Reference proteome</keyword>
<evidence type="ECO:0000313" key="5">
    <source>
        <dbReference type="EMBL" id="CAF3831654.1"/>
    </source>
</evidence>
<keyword evidence="1" id="KW-0472">Membrane</keyword>
<evidence type="ECO:0008006" key="7">
    <source>
        <dbReference type="Google" id="ProtNLM"/>
    </source>
</evidence>
<keyword evidence="1" id="KW-0812">Transmembrane</keyword>
<evidence type="ECO:0000313" key="3">
    <source>
        <dbReference type="EMBL" id="CAF1066723.1"/>
    </source>
</evidence>
<dbReference type="EMBL" id="CAJNOK010008553">
    <property type="protein sequence ID" value="CAF1066723.1"/>
    <property type="molecule type" value="Genomic_DNA"/>
</dbReference>
<feature type="transmembrane region" description="Helical" evidence="1">
    <location>
        <begin position="161"/>
        <end position="184"/>
    </location>
</feature>
<keyword evidence="1" id="KW-1133">Transmembrane helix</keyword>
<organism evidence="2 6">
    <name type="scientific">Didymodactylos carnosus</name>
    <dbReference type="NCBI Taxonomy" id="1234261"/>
    <lineage>
        <taxon>Eukaryota</taxon>
        <taxon>Metazoa</taxon>
        <taxon>Spiralia</taxon>
        <taxon>Gnathifera</taxon>
        <taxon>Rotifera</taxon>
        <taxon>Eurotatoria</taxon>
        <taxon>Bdelloidea</taxon>
        <taxon>Philodinida</taxon>
        <taxon>Philodinidae</taxon>
        <taxon>Didymodactylos</taxon>
    </lineage>
</organism>
<comment type="caution">
    <text evidence="2">The sequence shown here is derived from an EMBL/GenBank/DDBJ whole genome shotgun (WGS) entry which is preliminary data.</text>
</comment>
<dbReference type="EMBL" id="CAJNOQ010000582">
    <property type="protein sequence ID" value="CAF0817349.1"/>
    <property type="molecule type" value="Genomic_DNA"/>
</dbReference>
<feature type="transmembrane region" description="Helical" evidence="1">
    <location>
        <begin position="129"/>
        <end position="149"/>
    </location>
</feature>
<evidence type="ECO:0000313" key="2">
    <source>
        <dbReference type="EMBL" id="CAF0817349.1"/>
    </source>
</evidence>
<dbReference type="GO" id="GO:0004842">
    <property type="term" value="F:ubiquitin-protein transferase activity"/>
    <property type="evidence" value="ECO:0007669"/>
    <property type="project" value="TreeGrafter"/>
</dbReference>
<evidence type="ECO:0000256" key="1">
    <source>
        <dbReference type="SAM" id="Phobius"/>
    </source>
</evidence>
<accession>A0A813U206</accession>
<evidence type="ECO:0000313" key="6">
    <source>
        <dbReference type="Proteomes" id="UP000663829"/>
    </source>
</evidence>
<dbReference type="Proteomes" id="UP000663829">
    <property type="component" value="Unassembled WGS sequence"/>
</dbReference>
<proteinExistence type="predicted"/>
<dbReference type="EMBL" id="CAJOBC010000582">
    <property type="protein sequence ID" value="CAF3603558.1"/>
    <property type="molecule type" value="Genomic_DNA"/>
</dbReference>
<dbReference type="Proteomes" id="UP000682733">
    <property type="component" value="Unassembled WGS sequence"/>
</dbReference>
<reference evidence="2" key="1">
    <citation type="submission" date="2021-02" db="EMBL/GenBank/DDBJ databases">
        <authorList>
            <person name="Nowell W R."/>
        </authorList>
    </citation>
    <scope>NUCLEOTIDE SEQUENCE</scope>
</reference>
<gene>
    <name evidence="2" type="ORF">GPM918_LOCUS4360</name>
    <name evidence="3" type="ORF">OVA965_LOCUS17693</name>
    <name evidence="4" type="ORF">SRO942_LOCUS4361</name>
    <name evidence="5" type="ORF">TMI583_LOCUS17704</name>
</gene>
<protein>
    <recommendedName>
        <fullName evidence="7">RING-CH-type domain-containing protein</fullName>
    </recommendedName>
</protein>
<evidence type="ECO:0000313" key="4">
    <source>
        <dbReference type="EMBL" id="CAF3603558.1"/>
    </source>
</evidence>
<dbReference type="PANTHER" id="PTHR46065:SF3">
    <property type="entry name" value="FI20425P1"/>
    <property type="match status" value="1"/>
</dbReference>